<organism evidence="3 4">
    <name type="scientific">Paracoccus albicereus</name>
    <dbReference type="NCBI Taxonomy" id="2922394"/>
    <lineage>
        <taxon>Bacteria</taxon>
        <taxon>Pseudomonadati</taxon>
        <taxon>Pseudomonadota</taxon>
        <taxon>Alphaproteobacteria</taxon>
        <taxon>Rhodobacterales</taxon>
        <taxon>Paracoccaceae</taxon>
        <taxon>Paracoccus</taxon>
    </lineage>
</organism>
<dbReference type="CDD" id="cd00093">
    <property type="entry name" value="HTH_XRE"/>
    <property type="match status" value="1"/>
</dbReference>
<gene>
    <name evidence="3" type="ORF">MLD63_06650</name>
</gene>
<reference evidence="3 4" key="1">
    <citation type="submission" date="2022-03" db="EMBL/GenBank/DDBJ databases">
        <authorList>
            <person name="He Y."/>
        </authorList>
    </citation>
    <scope>NUCLEOTIDE SEQUENCE [LARGE SCALE GENOMIC DNA]</scope>
    <source>
        <strain evidence="3 4">TK19116</strain>
    </source>
</reference>
<dbReference type="InterPro" id="IPR050807">
    <property type="entry name" value="TransReg_Diox_bact_type"/>
</dbReference>
<comment type="caution">
    <text evidence="3">The sequence shown here is derived from an EMBL/GenBank/DDBJ whole genome shotgun (WGS) entry which is preliminary data.</text>
</comment>
<dbReference type="Pfam" id="PF01381">
    <property type="entry name" value="HTH_3"/>
    <property type="match status" value="1"/>
</dbReference>
<dbReference type="SUPFAM" id="SSF47413">
    <property type="entry name" value="lambda repressor-like DNA-binding domains"/>
    <property type="match status" value="1"/>
</dbReference>
<evidence type="ECO:0000256" key="1">
    <source>
        <dbReference type="ARBA" id="ARBA00023125"/>
    </source>
</evidence>
<accession>A0ABT1MPQ8</accession>
<protein>
    <submittedName>
        <fullName evidence="3">Helix-turn-helix domain-containing protein</fullName>
    </submittedName>
</protein>
<proteinExistence type="predicted"/>
<keyword evidence="1" id="KW-0238">DNA-binding</keyword>
<dbReference type="Gene3D" id="1.10.260.40">
    <property type="entry name" value="lambda repressor-like DNA-binding domains"/>
    <property type="match status" value="1"/>
</dbReference>
<name>A0ABT1MPQ8_9RHOB</name>
<dbReference type="RefSeq" id="WP_255329097.1">
    <property type="nucleotide sequence ID" value="NZ_JAKZEU010000002.1"/>
</dbReference>
<sequence>MSSASADDGVAFGARLLAAREARQWNQSELARRSGLQPAAIGHFEHGRRKPSFANIRALARALDVSADFLLGTTPGLEGATTAFRNEEHLSGEDRERIQMMIDAFTQQRQQGPR</sequence>
<dbReference type="PANTHER" id="PTHR46797">
    <property type="entry name" value="HTH-TYPE TRANSCRIPTIONAL REGULATOR"/>
    <property type="match status" value="1"/>
</dbReference>
<evidence type="ECO:0000313" key="4">
    <source>
        <dbReference type="Proteomes" id="UP001203945"/>
    </source>
</evidence>
<dbReference type="InterPro" id="IPR010982">
    <property type="entry name" value="Lambda_DNA-bd_dom_sf"/>
</dbReference>
<dbReference type="PROSITE" id="PS50943">
    <property type="entry name" value="HTH_CROC1"/>
    <property type="match status" value="1"/>
</dbReference>
<dbReference type="Proteomes" id="UP001203945">
    <property type="component" value="Unassembled WGS sequence"/>
</dbReference>
<dbReference type="PANTHER" id="PTHR46797:SF1">
    <property type="entry name" value="METHYLPHOSPHONATE SYNTHASE"/>
    <property type="match status" value="1"/>
</dbReference>
<dbReference type="InterPro" id="IPR001387">
    <property type="entry name" value="Cro/C1-type_HTH"/>
</dbReference>
<feature type="domain" description="HTH cro/C1-type" evidence="2">
    <location>
        <begin position="16"/>
        <end position="70"/>
    </location>
</feature>
<dbReference type="EMBL" id="JAKZEU010000002">
    <property type="protein sequence ID" value="MCQ0970104.1"/>
    <property type="molecule type" value="Genomic_DNA"/>
</dbReference>
<keyword evidence="4" id="KW-1185">Reference proteome</keyword>
<evidence type="ECO:0000313" key="3">
    <source>
        <dbReference type="EMBL" id="MCQ0970104.1"/>
    </source>
</evidence>
<dbReference type="SMART" id="SM00530">
    <property type="entry name" value="HTH_XRE"/>
    <property type="match status" value="1"/>
</dbReference>
<evidence type="ECO:0000259" key="2">
    <source>
        <dbReference type="PROSITE" id="PS50943"/>
    </source>
</evidence>